<protein>
    <recommendedName>
        <fullName evidence="1">LarA-like N-terminal domain-containing protein</fullName>
    </recommendedName>
</protein>
<evidence type="ECO:0000259" key="1">
    <source>
        <dbReference type="Pfam" id="PF09861"/>
    </source>
</evidence>
<dbReference type="Gene3D" id="3.40.50.11440">
    <property type="match status" value="1"/>
</dbReference>
<dbReference type="EMBL" id="CP036298">
    <property type="protein sequence ID" value="QDV22368.1"/>
    <property type="molecule type" value="Genomic_DNA"/>
</dbReference>
<name>A0A518G188_9BACT</name>
<feature type="domain" description="LarA-like N-terminal" evidence="1">
    <location>
        <begin position="65"/>
        <end position="208"/>
    </location>
</feature>
<dbReference type="KEGG" id="ahel:Q31a_06520"/>
<dbReference type="InterPro" id="IPR048068">
    <property type="entry name" value="LarA-like"/>
</dbReference>
<gene>
    <name evidence="2" type="ORF">Q31a_06520</name>
</gene>
<dbReference type="InterPro" id="IPR043166">
    <property type="entry name" value="LarA-like_C"/>
</dbReference>
<organism evidence="2 3">
    <name type="scientific">Aureliella helgolandensis</name>
    <dbReference type="NCBI Taxonomy" id="2527968"/>
    <lineage>
        <taxon>Bacteria</taxon>
        <taxon>Pseudomonadati</taxon>
        <taxon>Planctomycetota</taxon>
        <taxon>Planctomycetia</taxon>
        <taxon>Pirellulales</taxon>
        <taxon>Pirellulaceae</taxon>
        <taxon>Aureliella</taxon>
    </lineage>
</organism>
<evidence type="ECO:0000313" key="3">
    <source>
        <dbReference type="Proteomes" id="UP000318017"/>
    </source>
</evidence>
<dbReference type="AlphaFoldDB" id="A0A518G188"/>
<dbReference type="Proteomes" id="UP000318017">
    <property type="component" value="Chromosome"/>
</dbReference>
<evidence type="ECO:0000313" key="2">
    <source>
        <dbReference type="EMBL" id="QDV22368.1"/>
    </source>
</evidence>
<dbReference type="InterPro" id="IPR018657">
    <property type="entry name" value="LarA-like_N"/>
</dbReference>
<accession>A0A518G188</accession>
<reference evidence="2 3" key="1">
    <citation type="submission" date="2019-02" db="EMBL/GenBank/DDBJ databases">
        <title>Deep-cultivation of Planctomycetes and their phenomic and genomic characterization uncovers novel biology.</title>
        <authorList>
            <person name="Wiegand S."/>
            <person name="Jogler M."/>
            <person name="Boedeker C."/>
            <person name="Pinto D."/>
            <person name="Vollmers J."/>
            <person name="Rivas-Marin E."/>
            <person name="Kohn T."/>
            <person name="Peeters S.H."/>
            <person name="Heuer A."/>
            <person name="Rast P."/>
            <person name="Oberbeckmann S."/>
            <person name="Bunk B."/>
            <person name="Jeske O."/>
            <person name="Meyerdierks A."/>
            <person name="Storesund J.E."/>
            <person name="Kallscheuer N."/>
            <person name="Luecker S."/>
            <person name="Lage O.M."/>
            <person name="Pohl T."/>
            <person name="Merkel B.J."/>
            <person name="Hornburger P."/>
            <person name="Mueller R.-W."/>
            <person name="Bruemmer F."/>
            <person name="Labrenz M."/>
            <person name="Spormann A.M."/>
            <person name="Op den Camp H."/>
            <person name="Overmann J."/>
            <person name="Amann R."/>
            <person name="Jetten M.S.M."/>
            <person name="Mascher T."/>
            <person name="Medema M.H."/>
            <person name="Devos D.P."/>
            <person name="Kaster A.-K."/>
            <person name="Ovreas L."/>
            <person name="Rohde M."/>
            <person name="Galperin M.Y."/>
            <person name="Jogler C."/>
        </authorList>
    </citation>
    <scope>NUCLEOTIDE SEQUENCE [LARGE SCALE GENOMIC DNA]</scope>
    <source>
        <strain evidence="2 3">Q31a</strain>
    </source>
</reference>
<dbReference type="Pfam" id="PF09861">
    <property type="entry name" value="Lar_N"/>
    <property type="match status" value="1"/>
</dbReference>
<sequence>MLGLARLPLGLRYAPNYQKGQFQSNIGLLRVNSSISVGKMTQRSHSIPASFSLEFGAEKWHSTASNSMGEFPSPVIEPCGDLVAAVAQALSQPIDFPPLADAVMPDDQVVFAVDPSLPSLVEVVCEVLKWFVEHGTEPHNMHVVVADNQTRVAEDLTARLHEQISAKVSVESHDPDNPEGIAYVAANEESDPIYLNRRIVDADVVVPITCARPASALDYMGVFSVFPLFSDRKTRGNFYSLPKLGNAEEHQQLKHWADQAAWWLGLLFGIQVVPAGGNQVAEILAGQTEPLEQACQTRMNKLWQADAQPADLVVALLDGAPSQHGWYNVARALYNANQCVAPGGSIVVCSNLVEAVGSGLRRLRETHDTPEDIAKRLAKDAHDDALAASVVLEALADHHVYLVSQLRKETVESLGIGVIENEQQLVHLMSQHATCAVLRAAQHLSILPN</sequence>
<dbReference type="PANTHER" id="PTHR33171:SF17">
    <property type="entry name" value="LARA-LIKE N-TERMINAL DOMAIN-CONTAINING PROTEIN"/>
    <property type="match status" value="1"/>
</dbReference>
<proteinExistence type="predicted"/>
<dbReference type="GO" id="GO:0050043">
    <property type="term" value="F:lactate racemase activity"/>
    <property type="evidence" value="ECO:0007669"/>
    <property type="project" value="InterPro"/>
</dbReference>
<dbReference type="PANTHER" id="PTHR33171">
    <property type="entry name" value="LAR_N DOMAIN-CONTAINING PROTEIN"/>
    <property type="match status" value="1"/>
</dbReference>
<dbReference type="Gene3D" id="3.90.226.30">
    <property type="match status" value="1"/>
</dbReference>
<keyword evidence="3" id="KW-1185">Reference proteome</keyword>